<evidence type="ECO:0000313" key="1">
    <source>
        <dbReference type="EMBL" id="GMF00634.1"/>
    </source>
</evidence>
<proteinExistence type="predicted"/>
<comment type="caution">
    <text evidence="1">The sequence shown here is derived from an EMBL/GenBank/DDBJ whole genome shotgun (WGS) entry which is preliminary data.</text>
</comment>
<reference evidence="1" key="1">
    <citation type="submission" date="2023-04" db="EMBL/GenBank/DDBJ databases">
        <title>Ambrosiozyma monospora NBRC 10751.</title>
        <authorList>
            <person name="Ichikawa N."/>
            <person name="Sato H."/>
            <person name="Tonouchi N."/>
        </authorList>
    </citation>
    <scope>NUCLEOTIDE SEQUENCE</scope>
    <source>
        <strain evidence="1">NBRC 10751</strain>
    </source>
</reference>
<accession>A0ACB5U3N1</accession>
<organism evidence="1 2">
    <name type="scientific">Ambrosiozyma monospora</name>
    <name type="common">Yeast</name>
    <name type="synonym">Endomycopsis monosporus</name>
    <dbReference type="NCBI Taxonomy" id="43982"/>
    <lineage>
        <taxon>Eukaryota</taxon>
        <taxon>Fungi</taxon>
        <taxon>Dikarya</taxon>
        <taxon>Ascomycota</taxon>
        <taxon>Saccharomycotina</taxon>
        <taxon>Pichiomycetes</taxon>
        <taxon>Pichiales</taxon>
        <taxon>Pichiaceae</taxon>
        <taxon>Ambrosiozyma</taxon>
    </lineage>
</organism>
<dbReference type="Proteomes" id="UP001165064">
    <property type="component" value="Unassembled WGS sequence"/>
</dbReference>
<evidence type="ECO:0000313" key="2">
    <source>
        <dbReference type="Proteomes" id="UP001165064"/>
    </source>
</evidence>
<protein>
    <submittedName>
        <fullName evidence="1">Unnamed protein product</fullName>
    </submittedName>
</protein>
<dbReference type="EMBL" id="BSXS01011492">
    <property type="protein sequence ID" value="GMF00634.1"/>
    <property type="molecule type" value="Genomic_DNA"/>
</dbReference>
<name>A0ACB5U3N1_AMBMO</name>
<keyword evidence="2" id="KW-1185">Reference proteome</keyword>
<gene>
    <name evidence="1" type="ORF">Amon02_001104900</name>
</gene>
<sequence length="264" mass="29602">MDGTGTEDLKDVFLTPTLEGTKQILTSIQKVAPQVTDVVMTSSMQAIVPDHTALKEPKEFTAKDWTTGDWDKDVGNDRTKAYTLSKAYSERAAWQFVKENKVNFKLSTVLPSLIIGPQLFESQVANQVNLSNHIVISVPNMVKFDSTEYANAPFFPTVDVKDIVNFHILAFENEKLRGERIMVSQKHLMTAQHVLDFLNKTYPQLKSKIPKGDPAGKPSGLALSTCNLDDHLEAANYKLVSIEDALKRLFDQYLKFHSLDPSEN</sequence>